<protein>
    <submittedName>
        <fullName evidence="2">Uncharacterized protein</fullName>
    </submittedName>
</protein>
<organism evidence="2">
    <name type="scientific">marine metagenome</name>
    <dbReference type="NCBI Taxonomy" id="408172"/>
    <lineage>
        <taxon>unclassified sequences</taxon>
        <taxon>metagenomes</taxon>
        <taxon>ecological metagenomes</taxon>
    </lineage>
</organism>
<dbReference type="AlphaFoldDB" id="A0A382FHE6"/>
<gene>
    <name evidence="2" type="ORF">METZ01_LOCUS215360</name>
</gene>
<dbReference type="EMBL" id="UINC01050031">
    <property type="protein sequence ID" value="SVB62506.1"/>
    <property type="molecule type" value="Genomic_DNA"/>
</dbReference>
<feature type="non-terminal residue" evidence="2">
    <location>
        <position position="22"/>
    </location>
</feature>
<feature type="compositionally biased region" description="Polar residues" evidence="1">
    <location>
        <begin position="8"/>
        <end position="22"/>
    </location>
</feature>
<evidence type="ECO:0000256" key="1">
    <source>
        <dbReference type="SAM" id="MobiDB-lite"/>
    </source>
</evidence>
<feature type="region of interest" description="Disordered" evidence="1">
    <location>
        <begin position="1"/>
        <end position="22"/>
    </location>
</feature>
<evidence type="ECO:0000313" key="2">
    <source>
        <dbReference type="EMBL" id="SVB62506.1"/>
    </source>
</evidence>
<sequence length="22" mass="2404">MTPPAVEETNTSSALRNSRSVR</sequence>
<proteinExistence type="predicted"/>
<reference evidence="2" key="1">
    <citation type="submission" date="2018-05" db="EMBL/GenBank/DDBJ databases">
        <authorList>
            <person name="Lanie J.A."/>
            <person name="Ng W.-L."/>
            <person name="Kazmierczak K.M."/>
            <person name="Andrzejewski T.M."/>
            <person name="Davidsen T.M."/>
            <person name="Wayne K.J."/>
            <person name="Tettelin H."/>
            <person name="Glass J.I."/>
            <person name="Rusch D."/>
            <person name="Podicherti R."/>
            <person name="Tsui H.-C.T."/>
            <person name="Winkler M.E."/>
        </authorList>
    </citation>
    <scope>NUCLEOTIDE SEQUENCE</scope>
</reference>
<accession>A0A382FHE6</accession>
<name>A0A382FHE6_9ZZZZ</name>